<evidence type="ECO:0000256" key="1">
    <source>
        <dbReference type="ARBA" id="ARBA00008361"/>
    </source>
</evidence>
<dbReference type="GO" id="GO:0008757">
    <property type="term" value="F:S-adenosylmethionine-dependent methyltransferase activity"/>
    <property type="evidence" value="ECO:0007669"/>
    <property type="project" value="InterPro"/>
</dbReference>
<dbReference type="EMBL" id="FOMT01000005">
    <property type="protein sequence ID" value="SFE97727.1"/>
    <property type="molecule type" value="Genomic_DNA"/>
</dbReference>
<dbReference type="InterPro" id="IPR051052">
    <property type="entry name" value="Diverse_substrate_MTase"/>
</dbReference>
<dbReference type="SUPFAM" id="SSF53335">
    <property type="entry name" value="S-adenosyl-L-methionine-dependent methyltransferases"/>
    <property type="match status" value="1"/>
</dbReference>
<dbReference type="Gene3D" id="3.40.50.150">
    <property type="entry name" value="Vaccinia Virus protein VP39"/>
    <property type="match status" value="1"/>
</dbReference>
<accession>A0A1I2EYM5</accession>
<sequence length="251" mass="28320">MDSKERFSSRVDQYVKYRPSYSDEVIQYLYETVGFRPESVIADVGAGTGIFTKLLLEQGSNVIAVEPNADMRQAAVEQLNGNPNFHAASGSAEETGLTDHSVDFIVCAQSFHWFDRTAAKAEFRRILKPGGKAVLIWNSRLTTGTPFLEGYDRLLRTYGIEYEKVGHKNISQDSLIPFFKDGGLHKAIFPLIQPLNFEQLSGRMSSSSYVPLPGHPNYEPLMKELQQLFDATEQNGQISFDYETEIYWGEI</sequence>
<dbReference type="OrthoDB" id="9797252at2"/>
<dbReference type="InterPro" id="IPR013216">
    <property type="entry name" value="Methyltransf_11"/>
</dbReference>
<keyword evidence="3 5" id="KW-0808">Transferase</keyword>
<dbReference type="Proteomes" id="UP000198855">
    <property type="component" value="Unassembled WGS sequence"/>
</dbReference>
<dbReference type="CDD" id="cd02440">
    <property type="entry name" value="AdoMet_MTases"/>
    <property type="match status" value="1"/>
</dbReference>
<evidence type="ECO:0000256" key="3">
    <source>
        <dbReference type="ARBA" id="ARBA00022679"/>
    </source>
</evidence>
<name>A0A1I2EYM5_9BACL</name>
<comment type="similarity">
    <text evidence="1">Belongs to the methyltransferase superfamily.</text>
</comment>
<evidence type="ECO:0000259" key="4">
    <source>
        <dbReference type="Pfam" id="PF08241"/>
    </source>
</evidence>
<feature type="domain" description="Methyltransferase type 11" evidence="4">
    <location>
        <begin position="43"/>
        <end position="134"/>
    </location>
</feature>
<gene>
    <name evidence="5" type="ORF">SAMN05216378_4574</name>
</gene>
<evidence type="ECO:0000313" key="5">
    <source>
        <dbReference type="EMBL" id="SFE97727.1"/>
    </source>
</evidence>
<dbReference type="PANTHER" id="PTHR44942">
    <property type="entry name" value="METHYLTRANSF_11 DOMAIN-CONTAINING PROTEIN"/>
    <property type="match status" value="1"/>
</dbReference>
<proteinExistence type="inferred from homology"/>
<dbReference type="Pfam" id="PF08241">
    <property type="entry name" value="Methyltransf_11"/>
    <property type="match status" value="1"/>
</dbReference>
<dbReference type="PANTHER" id="PTHR44942:SF4">
    <property type="entry name" value="METHYLTRANSFERASE TYPE 11 DOMAIN-CONTAINING PROTEIN"/>
    <property type="match status" value="1"/>
</dbReference>
<reference evidence="6" key="1">
    <citation type="submission" date="2016-10" db="EMBL/GenBank/DDBJ databases">
        <authorList>
            <person name="Varghese N."/>
            <person name="Submissions S."/>
        </authorList>
    </citation>
    <scope>NUCLEOTIDE SEQUENCE [LARGE SCALE GENOMIC DNA]</scope>
    <source>
        <strain evidence="6">CGMCC 1.10784</strain>
    </source>
</reference>
<dbReference type="AlphaFoldDB" id="A0A1I2EYM5"/>
<keyword evidence="2 5" id="KW-0489">Methyltransferase</keyword>
<evidence type="ECO:0000256" key="2">
    <source>
        <dbReference type="ARBA" id="ARBA00022603"/>
    </source>
</evidence>
<dbReference type="STRING" id="1045775.SAMN05216378_4574"/>
<evidence type="ECO:0000313" key="6">
    <source>
        <dbReference type="Proteomes" id="UP000198855"/>
    </source>
</evidence>
<dbReference type="GO" id="GO:0032259">
    <property type="term" value="P:methylation"/>
    <property type="evidence" value="ECO:0007669"/>
    <property type="project" value="UniProtKB-KW"/>
</dbReference>
<dbReference type="InterPro" id="IPR029063">
    <property type="entry name" value="SAM-dependent_MTases_sf"/>
</dbReference>
<protein>
    <submittedName>
        <fullName evidence="5">Methyltransferase domain-containing protein</fullName>
    </submittedName>
</protein>
<organism evidence="5 6">
    <name type="scientific">Paenibacillus catalpae</name>
    <dbReference type="NCBI Taxonomy" id="1045775"/>
    <lineage>
        <taxon>Bacteria</taxon>
        <taxon>Bacillati</taxon>
        <taxon>Bacillota</taxon>
        <taxon>Bacilli</taxon>
        <taxon>Bacillales</taxon>
        <taxon>Paenibacillaceae</taxon>
        <taxon>Paenibacillus</taxon>
    </lineage>
</organism>
<dbReference type="RefSeq" id="WP_091188744.1">
    <property type="nucleotide sequence ID" value="NZ_FOMT01000005.1"/>
</dbReference>
<keyword evidence="6" id="KW-1185">Reference proteome</keyword>